<dbReference type="Proteomes" id="UP000002280">
    <property type="component" value="Chromosome 3"/>
</dbReference>
<feature type="region of interest" description="Disordered" evidence="1">
    <location>
        <begin position="697"/>
        <end position="847"/>
    </location>
</feature>
<feature type="region of interest" description="Disordered" evidence="1">
    <location>
        <begin position="354"/>
        <end position="424"/>
    </location>
</feature>
<dbReference type="AlphaFoldDB" id="F7CHD5"/>
<feature type="compositionally biased region" description="Low complexity" evidence="1">
    <location>
        <begin position="395"/>
        <end position="421"/>
    </location>
</feature>
<reference evidence="3" key="2">
    <citation type="submission" date="2025-08" db="UniProtKB">
        <authorList>
            <consortium name="Ensembl"/>
        </authorList>
    </citation>
    <scope>IDENTIFICATION</scope>
</reference>
<reference evidence="3 4" key="1">
    <citation type="journal article" date="2007" name="Nature">
        <title>Genome of the marsupial Monodelphis domestica reveals innovation in non-coding sequences.</title>
        <authorList>
            <person name="Mikkelsen T.S."/>
            <person name="Wakefield M.J."/>
            <person name="Aken B."/>
            <person name="Amemiya C.T."/>
            <person name="Chang J.L."/>
            <person name="Duke S."/>
            <person name="Garber M."/>
            <person name="Gentles A.J."/>
            <person name="Goodstadt L."/>
            <person name="Heger A."/>
            <person name="Jurka J."/>
            <person name="Kamal M."/>
            <person name="Mauceli E."/>
            <person name="Searle S.M."/>
            <person name="Sharpe T."/>
            <person name="Baker M.L."/>
            <person name="Batzer M.A."/>
            <person name="Benos P.V."/>
            <person name="Belov K."/>
            <person name="Clamp M."/>
            <person name="Cook A."/>
            <person name="Cuff J."/>
            <person name="Das R."/>
            <person name="Davidow L."/>
            <person name="Deakin J.E."/>
            <person name="Fazzari M.J."/>
            <person name="Glass J.L."/>
            <person name="Grabherr M."/>
            <person name="Greally J.M."/>
            <person name="Gu W."/>
            <person name="Hore T.A."/>
            <person name="Huttley G.A."/>
            <person name="Kleber M."/>
            <person name="Jirtle R.L."/>
            <person name="Koina E."/>
            <person name="Lee J.T."/>
            <person name="Mahony S."/>
            <person name="Marra M.A."/>
            <person name="Miller R.D."/>
            <person name="Nicholls R.D."/>
            <person name="Oda M."/>
            <person name="Papenfuss A.T."/>
            <person name="Parra Z.E."/>
            <person name="Pollock D.D."/>
            <person name="Ray D.A."/>
            <person name="Schein J.E."/>
            <person name="Speed T.P."/>
            <person name="Thompson K."/>
            <person name="VandeBerg J.L."/>
            <person name="Wade C.M."/>
            <person name="Walker J.A."/>
            <person name="Waters P.D."/>
            <person name="Webber C."/>
            <person name="Weidman J.R."/>
            <person name="Xie X."/>
            <person name="Zody M.C."/>
            <person name="Baldwin J."/>
            <person name="Abdouelleil A."/>
            <person name="Abdulkadir J."/>
            <person name="Abebe A."/>
            <person name="Abera B."/>
            <person name="Abreu J."/>
            <person name="Acer S.C."/>
            <person name="Aftuck L."/>
            <person name="Alexander A."/>
            <person name="An P."/>
            <person name="Anderson E."/>
            <person name="Anderson S."/>
            <person name="Arachi H."/>
            <person name="Azer M."/>
            <person name="Bachantsang P."/>
            <person name="Barry A."/>
            <person name="Bayul T."/>
            <person name="Berlin A."/>
            <person name="Bessette D."/>
            <person name="Bloom T."/>
            <person name="Bloom T."/>
            <person name="Boguslavskiy L."/>
            <person name="Bonnet C."/>
            <person name="Boukhgalter B."/>
            <person name="Bourzgui I."/>
            <person name="Brown A."/>
            <person name="Cahill P."/>
            <person name="Channer S."/>
            <person name="Cheshatsang Y."/>
            <person name="Chuda L."/>
            <person name="Citroen M."/>
            <person name="Collymore A."/>
            <person name="Cooke P."/>
            <person name="Costello M."/>
            <person name="D'Aco K."/>
            <person name="Daza R."/>
            <person name="De Haan G."/>
            <person name="DeGray S."/>
            <person name="DeMaso C."/>
            <person name="Dhargay N."/>
            <person name="Dooley K."/>
            <person name="Dooley E."/>
            <person name="Doricent M."/>
            <person name="Dorje P."/>
            <person name="Dorjee K."/>
            <person name="Dupes A."/>
            <person name="Elong R."/>
            <person name="Falk J."/>
            <person name="Farina A."/>
            <person name="Faro S."/>
            <person name="Ferguson D."/>
            <person name="Fisher S."/>
            <person name="Foley C.D."/>
            <person name="Franke A."/>
            <person name="Friedrich D."/>
            <person name="Gadbois L."/>
            <person name="Gearin G."/>
            <person name="Gearin C.R."/>
            <person name="Giannoukos G."/>
            <person name="Goode T."/>
            <person name="Graham J."/>
            <person name="Grandbois E."/>
            <person name="Grewal S."/>
            <person name="Gyaltsen K."/>
            <person name="Hafez N."/>
            <person name="Hagos B."/>
            <person name="Hall J."/>
            <person name="Henson C."/>
            <person name="Hollinger A."/>
            <person name="Honan T."/>
            <person name="Huard M.D."/>
            <person name="Hughes L."/>
            <person name="Hurhula B."/>
            <person name="Husby M.E."/>
            <person name="Kamat A."/>
            <person name="Kanga B."/>
            <person name="Kashin S."/>
            <person name="Khazanovich D."/>
            <person name="Kisner P."/>
            <person name="Lance K."/>
            <person name="Lara M."/>
            <person name="Lee W."/>
            <person name="Lennon N."/>
            <person name="Letendre F."/>
            <person name="LeVine R."/>
            <person name="Lipovsky A."/>
            <person name="Liu X."/>
            <person name="Liu J."/>
            <person name="Liu S."/>
            <person name="Lokyitsang T."/>
            <person name="Lokyitsang Y."/>
            <person name="Lubonja R."/>
            <person name="Lui A."/>
            <person name="MacDonald P."/>
            <person name="Magnisalis V."/>
            <person name="Maru K."/>
            <person name="Matthews C."/>
            <person name="McCusker W."/>
            <person name="McDonough S."/>
            <person name="Mehta T."/>
            <person name="Meldrim J."/>
            <person name="Meneus L."/>
            <person name="Mihai O."/>
            <person name="Mihalev A."/>
            <person name="Mihova T."/>
            <person name="Mittelman R."/>
            <person name="Mlenga V."/>
            <person name="Montmayeur A."/>
            <person name="Mulrain L."/>
            <person name="Navidi A."/>
            <person name="Naylor J."/>
            <person name="Negash T."/>
            <person name="Nguyen T."/>
            <person name="Nguyen N."/>
            <person name="Nicol R."/>
            <person name="Norbu C."/>
            <person name="Norbu N."/>
            <person name="Novod N."/>
            <person name="O'Neill B."/>
            <person name="Osman S."/>
            <person name="Markiewicz E."/>
            <person name="Oyono O.L."/>
            <person name="Patti C."/>
            <person name="Phunkhang P."/>
            <person name="Pierre F."/>
            <person name="Priest M."/>
            <person name="Raghuraman S."/>
            <person name="Rege F."/>
            <person name="Reyes R."/>
            <person name="Rise C."/>
            <person name="Rogov P."/>
            <person name="Ross K."/>
            <person name="Ryan E."/>
            <person name="Settipalli S."/>
            <person name="Shea T."/>
            <person name="Sherpa N."/>
            <person name="Shi L."/>
            <person name="Shih D."/>
            <person name="Sparrow T."/>
            <person name="Spaulding J."/>
            <person name="Stalker J."/>
            <person name="Stange-Thomann N."/>
            <person name="Stavropoulos S."/>
            <person name="Stone C."/>
            <person name="Strader C."/>
            <person name="Tesfaye S."/>
            <person name="Thomson T."/>
            <person name="Thoulutsang Y."/>
            <person name="Thoulutsang D."/>
            <person name="Topham K."/>
            <person name="Topping I."/>
            <person name="Tsamla T."/>
            <person name="Vassiliev H."/>
            <person name="Vo A."/>
            <person name="Wangchuk T."/>
            <person name="Wangdi T."/>
            <person name="Weiand M."/>
            <person name="Wilkinson J."/>
            <person name="Wilson A."/>
            <person name="Yadav S."/>
            <person name="Young G."/>
            <person name="Yu Q."/>
            <person name="Zembek L."/>
            <person name="Zhong D."/>
            <person name="Zimmer A."/>
            <person name="Zwirko Z."/>
            <person name="Jaffe D.B."/>
            <person name="Alvarez P."/>
            <person name="Brockman W."/>
            <person name="Butler J."/>
            <person name="Chin C."/>
            <person name="Gnerre S."/>
            <person name="MacCallum I."/>
            <person name="Graves J.A."/>
            <person name="Ponting C.P."/>
            <person name="Breen M."/>
            <person name="Samollow P.B."/>
            <person name="Lander E.S."/>
            <person name="Lindblad-Toh K."/>
        </authorList>
    </citation>
    <scope>NUCLEOTIDE SEQUENCE [LARGE SCALE GENOMIC DNA]</scope>
</reference>
<evidence type="ECO:0000313" key="4">
    <source>
        <dbReference type="Proteomes" id="UP000002280"/>
    </source>
</evidence>
<feature type="compositionally biased region" description="Acidic residues" evidence="1">
    <location>
        <begin position="572"/>
        <end position="581"/>
    </location>
</feature>
<feature type="compositionally biased region" description="Pro residues" evidence="1">
    <location>
        <begin position="737"/>
        <end position="757"/>
    </location>
</feature>
<dbReference type="OMA" id="PGVRHFH"/>
<feature type="compositionally biased region" description="Basic and acidic residues" evidence="1">
    <location>
        <begin position="697"/>
        <end position="707"/>
    </location>
</feature>
<dbReference type="GO" id="GO:0045955">
    <property type="term" value="P:negative regulation of calcium ion-dependent exocytosis"/>
    <property type="evidence" value="ECO:0000318"/>
    <property type="project" value="GO_Central"/>
</dbReference>
<feature type="region of interest" description="Disordered" evidence="1">
    <location>
        <begin position="1"/>
        <end position="24"/>
    </location>
</feature>
<feature type="region of interest" description="Disordered" evidence="1">
    <location>
        <begin position="305"/>
        <end position="338"/>
    </location>
</feature>
<dbReference type="GeneTree" id="ENSGT00390000009230"/>
<accession>F7CHD5</accession>
<dbReference type="InterPro" id="IPR037658">
    <property type="entry name" value="CBARP"/>
</dbReference>
<feature type="compositionally biased region" description="Basic residues" evidence="1">
    <location>
        <begin position="708"/>
        <end position="724"/>
    </location>
</feature>
<dbReference type="HOGENOM" id="CLU_015082_2_0_1"/>
<dbReference type="Ensembl" id="ENSMODT00000006728.4">
    <property type="protein sequence ID" value="ENSMODP00000006592.4"/>
    <property type="gene ID" value="ENSMODG00000005342.5"/>
</dbReference>
<name>F7CHD5_MONDO</name>
<feature type="region of interest" description="Disordered" evidence="1">
    <location>
        <begin position="655"/>
        <end position="674"/>
    </location>
</feature>
<feature type="compositionally biased region" description="Basic and acidic residues" evidence="1">
    <location>
        <begin position="866"/>
        <end position="875"/>
    </location>
</feature>
<feature type="region of interest" description="Disordered" evidence="1">
    <location>
        <begin position="234"/>
        <end position="271"/>
    </location>
</feature>
<dbReference type="FunCoup" id="F7CHD5">
    <property type="interactions" value="217"/>
</dbReference>
<evidence type="ECO:0000313" key="3">
    <source>
        <dbReference type="Ensembl" id="ENSMODP00000006592.4"/>
    </source>
</evidence>
<dbReference type="GO" id="GO:0005886">
    <property type="term" value="C:plasma membrane"/>
    <property type="evidence" value="ECO:0000318"/>
    <property type="project" value="GO_Central"/>
</dbReference>
<feature type="region of interest" description="Disordered" evidence="1">
    <location>
        <begin position="440"/>
        <end position="531"/>
    </location>
</feature>
<feature type="compositionally biased region" description="Polar residues" evidence="1">
    <location>
        <begin position="8"/>
        <end position="24"/>
    </location>
</feature>
<evidence type="ECO:0000256" key="1">
    <source>
        <dbReference type="SAM" id="MobiDB-lite"/>
    </source>
</evidence>
<protein>
    <submittedName>
        <fullName evidence="3">CACN subunit beta associated regulatory protein</fullName>
    </submittedName>
</protein>
<keyword evidence="2" id="KW-0812">Transmembrane</keyword>
<dbReference type="PANTHER" id="PTHR28597">
    <property type="entry name" value="VOLTAGE-DEPENDENT CALCIUM CHANNEL BETA SUBUNIT-ASSOCIATED REGULATORY PROTEIN"/>
    <property type="match status" value="1"/>
</dbReference>
<feature type="compositionally biased region" description="Basic and acidic residues" evidence="1">
    <location>
        <begin position="765"/>
        <end position="775"/>
    </location>
</feature>
<keyword evidence="4" id="KW-1185">Reference proteome</keyword>
<evidence type="ECO:0000256" key="2">
    <source>
        <dbReference type="SAM" id="Phobius"/>
    </source>
</evidence>
<feature type="compositionally biased region" description="Basic and acidic residues" evidence="1">
    <location>
        <begin position="474"/>
        <end position="485"/>
    </location>
</feature>
<dbReference type="InParanoid" id="F7CHD5"/>
<keyword evidence="2" id="KW-1133">Transmembrane helix</keyword>
<reference evidence="3" key="3">
    <citation type="submission" date="2025-09" db="UniProtKB">
        <authorList>
            <consortium name="Ensembl"/>
        </authorList>
    </citation>
    <scope>IDENTIFICATION</scope>
</reference>
<feature type="transmembrane region" description="Helical" evidence="2">
    <location>
        <begin position="30"/>
        <end position="52"/>
    </location>
</feature>
<feature type="region of interest" description="Disordered" evidence="1">
    <location>
        <begin position="859"/>
        <end position="882"/>
    </location>
</feature>
<feature type="region of interest" description="Disordered" evidence="1">
    <location>
        <begin position="561"/>
        <end position="581"/>
    </location>
</feature>
<feature type="compositionally biased region" description="Polar residues" evidence="1">
    <location>
        <begin position="236"/>
        <end position="245"/>
    </location>
</feature>
<dbReference type="GO" id="GO:0044325">
    <property type="term" value="F:transmembrane transporter binding"/>
    <property type="evidence" value="ECO:0000318"/>
    <property type="project" value="GO_Central"/>
</dbReference>
<sequence length="901" mass="93134">MSDDLTPWDNTTASPTPVSGSVSPQDGSGLLLVLLSVFIGGTLVVLSGALILCRRCWDAHRRASDDPEKTTTTYLDDSQPAQDITIKVDDPECLSSSSYRDVDTERFLATSSTGRRVSFNEAALFEQSRKAQEKGRRYTLTEGDFHHLKNARLTHLHLPPLKIVTIHECDSSETSVAMTPRLAASGSKTSLSIFQPRVSAPAPKALTGHSMCPSSALPGDPYNSTVDTASFVEASPSASTDSGEGTSLDAGARSSAAGTAGGRTGEAGPAPGTVLQFFTRLRRHASLEGGSPYFKMKKWKLEASQRASSLDTRGSPKRHQFQRQRAASESMEQEDRDPHQTDIIQYIARTDAAAAFPPPAGPTSPPPALGRLEPPDVPGTAAAAAAAGAAGGVPESPQERSSSSSSSNGVEQQQQQQQQQQAMYRDIWSLRASLELYAAASDQSSGNDQDSVRSGDSAGSAGAGPGGGLPPPHELGETEAERETEAEAQTDRPGPGPGEGGEAGPRKLLQMDSGYASIEGPGRAGDDATPATASEKRFCFTSAGRTGTVFDSFEAALAAAEAEARAGPEAEPQAEAEPEAEVEALRGAQGLLLLRAWPPHGQLLLPAPAAAAAAAAAAPGPSVAAAPAAASAASLATSVSSSSAAIPAAAAVVPGPGPGSSSGPGSGPGLGSVLAPLPRRDYSIDEKTDALFHEFVRHDPQFDEGPRPRHRSRAHARKQWQRTRQHSDPGARAAPPHALPPLQPPPGPPSLLQPQPAPHVAAAPERPRAPLRRGDSGPPDARAFHSPLPRIVSSGDEEAADEPGPGPGPLPGPGRARSRSPPAPRPAPIQAIAEEEPDAPGGPDLLLVDKVTAGLEDRLFPGWRRRPGDGTEPHAHGPTPAAASTVVVAAAAPTSPDPSPV</sequence>
<dbReference type="Bgee" id="ENSMODG00000005342">
    <property type="expression patterns" value="Expressed in cerebellum and 13 other cell types or tissues"/>
</dbReference>
<keyword evidence="2" id="KW-0472">Membrane</keyword>
<proteinExistence type="predicted"/>
<feature type="compositionally biased region" description="Gly residues" evidence="1">
    <location>
        <begin position="658"/>
        <end position="670"/>
    </location>
</feature>
<dbReference type="STRING" id="13616.ENSMODP00000006592"/>
<organism evidence="3 4">
    <name type="scientific">Monodelphis domestica</name>
    <name type="common">Gray short-tailed opossum</name>
    <dbReference type="NCBI Taxonomy" id="13616"/>
    <lineage>
        <taxon>Eukaryota</taxon>
        <taxon>Metazoa</taxon>
        <taxon>Chordata</taxon>
        <taxon>Craniata</taxon>
        <taxon>Vertebrata</taxon>
        <taxon>Euteleostomi</taxon>
        <taxon>Mammalia</taxon>
        <taxon>Metatheria</taxon>
        <taxon>Didelphimorphia</taxon>
        <taxon>Didelphidae</taxon>
        <taxon>Monodelphis</taxon>
    </lineage>
</organism>
<feature type="compositionally biased region" description="Pro residues" evidence="1">
    <location>
        <begin position="356"/>
        <end position="368"/>
    </location>
</feature>
<dbReference type="PANTHER" id="PTHR28597:SF1">
    <property type="entry name" value="VOLTAGE-DEPENDENT CALCIUM CHANNEL BETA SUBUNIT-ASSOCIATED REGULATORY PROTEIN"/>
    <property type="match status" value="1"/>
</dbReference>